<keyword evidence="6" id="KW-1185">Reference proteome</keyword>
<dbReference type="Gene3D" id="2.120.10.80">
    <property type="entry name" value="Kelch-type beta propeller"/>
    <property type="match status" value="1"/>
</dbReference>
<feature type="chain" id="PRO_5018752820" description="BACK domain-containing protein" evidence="4">
    <location>
        <begin position="23"/>
        <end position="179"/>
    </location>
</feature>
<dbReference type="InterPro" id="IPR006652">
    <property type="entry name" value="Kelch_1"/>
</dbReference>
<evidence type="ECO:0000256" key="4">
    <source>
        <dbReference type="SAM" id="SignalP"/>
    </source>
</evidence>
<gene>
    <name evidence="5" type="ORF">PXEA_LOCUS35460</name>
</gene>
<dbReference type="Pfam" id="PF01344">
    <property type="entry name" value="Kelch_1"/>
    <property type="match status" value="2"/>
</dbReference>
<keyword evidence="1" id="KW-0880">Kelch repeat</keyword>
<organism evidence="5 6">
    <name type="scientific">Protopolystoma xenopodis</name>
    <dbReference type="NCBI Taxonomy" id="117903"/>
    <lineage>
        <taxon>Eukaryota</taxon>
        <taxon>Metazoa</taxon>
        <taxon>Spiralia</taxon>
        <taxon>Lophotrochozoa</taxon>
        <taxon>Platyhelminthes</taxon>
        <taxon>Monogenea</taxon>
        <taxon>Polyopisthocotylea</taxon>
        <taxon>Polystomatidea</taxon>
        <taxon>Polystomatidae</taxon>
        <taxon>Protopolystoma</taxon>
    </lineage>
</organism>
<keyword evidence="4" id="KW-0732">Signal</keyword>
<dbReference type="EMBL" id="CAAALY010272156">
    <property type="protein sequence ID" value="VEL42020.1"/>
    <property type="molecule type" value="Genomic_DNA"/>
</dbReference>
<dbReference type="PANTHER" id="PTHR45632">
    <property type="entry name" value="LD33804P"/>
    <property type="match status" value="1"/>
</dbReference>
<keyword evidence="3" id="KW-0472">Membrane</keyword>
<dbReference type="OrthoDB" id="45365at2759"/>
<proteinExistence type="predicted"/>
<protein>
    <recommendedName>
        <fullName evidence="7">BACK domain-containing protein</fullName>
    </recommendedName>
</protein>
<dbReference type="SUPFAM" id="SSF117281">
    <property type="entry name" value="Kelch motif"/>
    <property type="match status" value="1"/>
</dbReference>
<keyword evidence="2" id="KW-0677">Repeat</keyword>
<accession>A0A3S5BBH5</accession>
<dbReference type="InterPro" id="IPR015915">
    <property type="entry name" value="Kelch-typ_b-propeller"/>
</dbReference>
<feature type="signal peptide" evidence="4">
    <location>
        <begin position="1"/>
        <end position="22"/>
    </location>
</feature>
<evidence type="ECO:0000313" key="6">
    <source>
        <dbReference type="Proteomes" id="UP000784294"/>
    </source>
</evidence>
<reference evidence="5" key="1">
    <citation type="submission" date="2018-11" db="EMBL/GenBank/DDBJ databases">
        <authorList>
            <consortium name="Pathogen Informatics"/>
        </authorList>
    </citation>
    <scope>NUCLEOTIDE SEQUENCE</scope>
</reference>
<evidence type="ECO:0000256" key="2">
    <source>
        <dbReference type="ARBA" id="ARBA00022737"/>
    </source>
</evidence>
<keyword evidence="3" id="KW-1133">Transmembrane helix</keyword>
<evidence type="ECO:0000256" key="3">
    <source>
        <dbReference type="SAM" id="Phobius"/>
    </source>
</evidence>
<evidence type="ECO:0008006" key="7">
    <source>
        <dbReference type="Google" id="ProtNLM"/>
    </source>
</evidence>
<comment type="caution">
    <text evidence="5">The sequence shown here is derived from an EMBL/GenBank/DDBJ whole genome shotgun (WGS) entry which is preliminary data.</text>
</comment>
<dbReference type="PANTHER" id="PTHR45632:SF3">
    <property type="entry name" value="KELCH-LIKE PROTEIN 32"/>
    <property type="match status" value="1"/>
</dbReference>
<evidence type="ECO:0000256" key="1">
    <source>
        <dbReference type="ARBA" id="ARBA00022441"/>
    </source>
</evidence>
<name>A0A3S5BBH5_9PLAT</name>
<dbReference type="Proteomes" id="UP000784294">
    <property type="component" value="Unassembled WGS sequence"/>
</dbReference>
<keyword evidence="3" id="KW-0812">Transmembrane</keyword>
<dbReference type="SMART" id="SM00612">
    <property type="entry name" value="Kelch"/>
    <property type="match status" value="2"/>
</dbReference>
<feature type="transmembrane region" description="Helical" evidence="3">
    <location>
        <begin position="113"/>
        <end position="132"/>
    </location>
</feature>
<evidence type="ECO:0000313" key="5">
    <source>
        <dbReference type="EMBL" id="VEL42020.1"/>
    </source>
</evidence>
<dbReference type="AlphaFoldDB" id="A0A3S5BBH5"/>
<sequence length="179" mass="19778">MLTRRLGVAVAVLGGSGSLASSQQLYAVGGSDGDQSLSSVEYLDPRVGFWQRCPSMGFRRKHLGVAVYNGLIYAVGGRDDASELSSVECYDPRAHAWCPMVAMTLRRSGVGSFSLYSLLLSRTLLMCVLHLFTSLFKIFASRYIIPTIISFHNGAIQIQSTHNFLFEAFYSYHFNFVSP</sequence>